<comment type="function">
    <text evidence="2">Pyridoxal 5'-phosphate (PLP)-binding protein, which is involved in PLP homeostasis.</text>
</comment>
<dbReference type="HAMAP" id="MF_02087">
    <property type="entry name" value="PLP_homeostasis"/>
    <property type="match status" value="1"/>
</dbReference>
<dbReference type="CDD" id="cd00635">
    <property type="entry name" value="PLPDE_III_YBL036c_like"/>
    <property type="match status" value="1"/>
</dbReference>
<comment type="similarity">
    <text evidence="2 3">Belongs to the pyridoxal phosphate-binding protein YggS/PROSC family.</text>
</comment>
<sequence length="269" mass="29924">MIAPAPDRPPSTAQVGTLSPEMLERFGHDPRARFAANLALAHRRIGAACERAERSIDSVRLLPVTKTVPAEVLRLAWQAGVSDFGENKLQEARDKAEQLQDLPIRWCMIGHLQTNKVKYLTRLADEFHALDSLKLAEALDRRLETDDRQMDVYVQVNTSNEDSKFGLSPDALLDFIGGLKAFPRLKPRGLMTLAVFSDDPNRVRPCFTLLRELRDRARQVDERIAGLSMGMSGDYELAVQEGATVVRVGQTLFGPRPTSNADYWPGATG</sequence>
<dbReference type="NCBIfam" id="TIGR00044">
    <property type="entry name" value="YggS family pyridoxal phosphate-dependent enzyme"/>
    <property type="match status" value="1"/>
</dbReference>
<dbReference type="InterPro" id="IPR029066">
    <property type="entry name" value="PLP-binding_barrel"/>
</dbReference>
<keyword evidence="1 2" id="KW-0663">Pyridoxal phosphate</keyword>
<organism evidence="5 6">
    <name type="scientific">Brevundimonas faecalis</name>
    <dbReference type="NCBI Taxonomy" id="947378"/>
    <lineage>
        <taxon>Bacteria</taxon>
        <taxon>Pseudomonadati</taxon>
        <taxon>Pseudomonadota</taxon>
        <taxon>Alphaproteobacteria</taxon>
        <taxon>Caulobacterales</taxon>
        <taxon>Caulobacteraceae</taxon>
        <taxon>Brevundimonas</taxon>
    </lineage>
</organism>
<evidence type="ECO:0000256" key="3">
    <source>
        <dbReference type="RuleBase" id="RU004514"/>
    </source>
</evidence>
<dbReference type="Pfam" id="PF01168">
    <property type="entry name" value="Ala_racemase_N"/>
    <property type="match status" value="1"/>
</dbReference>
<evidence type="ECO:0000256" key="2">
    <source>
        <dbReference type="HAMAP-Rule" id="MF_02087"/>
    </source>
</evidence>
<keyword evidence="6" id="KW-1185">Reference proteome</keyword>
<evidence type="ECO:0000313" key="5">
    <source>
        <dbReference type="EMBL" id="MET4684322.1"/>
    </source>
</evidence>
<dbReference type="Proteomes" id="UP001549313">
    <property type="component" value="Unassembled WGS sequence"/>
</dbReference>
<reference evidence="5 6" key="1">
    <citation type="submission" date="2024-06" db="EMBL/GenBank/DDBJ databases">
        <title>Sorghum-associated microbial communities from plants grown in Nebraska, USA.</title>
        <authorList>
            <person name="Schachtman D."/>
        </authorList>
    </citation>
    <scope>NUCLEOTIDE SEQUENCE [LARGE SCALE GENOMIC DNA]</scope>
    <source>
        <strain evidence="5 6">2814</strain>
    </source>
</reference>
<name>A0ABV2RCK5_9CAUL</name>
<dbReference type="SUPFAM" id="SSF51419">
    <property type="entry name" value="PLP-binding barrel"/>
    <property type="match status" value="1"/>
</dbReference>
<evidence type="ECO:0000259" key="4">
    <source>
        <dbReference type="Pfam" id="PF01168"/>
    </source>
</evidence>
<dbReference type="InterPro" id="IPR001608">
    <property type="entry name" value="Ala_racemase_N"/>
</dbReference>
<dbReference type="InterPro" id="IPR011078">
    <property type="entry name" value="PyrdxlP_homeostasis"/>
</dbReference>
<evidence type="ECO:0000313" key="6">
    <source>
        <dbReference type="Proteomes" id="UP001549313"/>
    </source>
</evidence>
<dbReference type="PIRSF" id="PIRSF004848">
    <property type="entry name" value="YBL036c_PLPDEIII"/>
    <property type="match status" value="1"/>
</dbReference>
<gene>
    <name evidence="5" type="ORF">ABIE19_002259</name>
</gene>
<accession>A0ABV2RCK5</accession>
<dbReference type="PANTHER" id="PTHR10146:SF14">
    <property type="entry name" value="PYRIDOXAL PHOSPHATE HOMEOSTASIS PROTEIN"/>
    <property type="match status" value="1"/>
</dbReference>
<dbReference type="PANTHER" id="PTHR10146">
    <property type="entry name" value="PROLINE SYNTHETASE CO-TRANSCRIBED BACTERIAL HOMOLOG PROTEIN"/>
    <property type="match status" value="1"/>
</dbReference>
<protein>
    <recommendedName>
        <fullName evidence="2">Pyridoxal phosphate homeostasis protein</fullName>
        <shortName evidence="2">PLP homeostasis protein</shortName>
    </recommendedName>
</protein>
<comment type="caution">
    <text evidence="5">The sequence shown here is derived from an EMBL/GenBank/DDBJ whole genome shotgun (WGS) entry which is preliminary data.</text>
</comment>
<dbReference type="EMBL" id="JBEPTF010000003">
    <property type="protein sequence ID" value="MET4684322.1"/>
    <property type="molecule type" value="Genomic_DNA"/>
</dbReference>
<proteinExistence type="inferred from homology"/>
<feature type="modified residue" description="N6-(pyridoxal phosphate)lysine" evidence="2">
    <location>
        <position position="66"/>
    </location>
</feature>
<feature type="domain" description="Alanine racemase N-terminal" evidence="4">
    <location>
        <begin position="54"/>
        <end position="257"/>
    </location>
</feature>
<dbReference type="Gene3D" id="3.20.20.10">
    <property type="entry name" value="Alanine racemase"/>
    <property type="match status" value="1"/>
</dbReference>
<evidence type="ECO:0000256" key="1">
    <source>
        <dbReference type="ARBA" id="ARBA00022898"/>
    </source>
</evidence>
<dbReference type="RefSeq" id="WP_354089289.1">
    <property type="nucleotide sequence ID" value="NZ_JBEPTF010000003.1"/>
</dbReference>